<feature type="compositionally biased region" description="Basic and acidic residues" evidence="1">
    <location>
        <begin position="44"/>
        <end position="65"/>
    </location>
</feature>
<feature type="signal peptide" evidence="2">
    <location>
        <begin position="1"/>
        <end position="16"/>
    </location>
</feature>
<feature type="region of interest" description="Disordered" evidence="1">
    <location>
        <begin position="39"/>
        <end position="65"/>
    </location>
</feature>
<dbReference type="GeneID" id="81385645"/>
<organism evidence="3 4">
    <name type="scientific">Penicillium citrinum</name>
    <dbReference type="NCBI Taxonomy" id="5077"/>
    <lineage>
        <taxon>Eukaryota</taxon>
        <taxon>Fungi</taxon>
        <taxon>Dikarya</taxon>
        <taxon>Ascomycota</taxon>
        <taxon>Pezizomycotina</taxon>
        <taxon>Eurotiomycetes</taxon>
        <taxon>Eurotiomycetidae</taxon>
        <taxon>Eurotiales</taxon>
        <taxon>Aspergillaceae</taxon>
        <taxon>Penicillium</taxon>
    </lineage>
</organism>
<feature type="chain" id="PRO_5040860783" evidence="2">
    <location>
        <begin position="17"/>
        <end position="89"/>
    </location>
</feature>
<name>A0A9W9TM15_PENCI</name>
<dbReference type="Proteomes" id="UP001147733">
    <property type="component" value="Unassembled WGS sequence"/>
</dbReference>
<dbReference type="EMBL" id="JAPQKT010000006">
    <property type="protein sequence ID" value="KAJ5227554.1"/>
    <property type="molecule type" value="Genomic_DNA"/>
</dbReference>
<proteinExistence type="predicted"/>
<gene>
    <name evidence="3" type="ORF">N7469_007560</name>
</gene>
<reference evidence="3" key="2">
    <citation type="journal article" date="2023" name="IMA Fungus">
        <title>Comparative genomic study of the Penicillium genus elucidates a diverse pangenome and 15 lateral gene transfer events.</title>
        <authorList>
            <person name="Petersen C."/>
            <person name="Sorensen T."/>
            <person name="Nielsen M.R."/>
            <person name="Sondergaard T.E."/>
            <person name="Sorensen J.L."/>
            <person name="Fitzpatrick D.A."/>
            <person name="Frisvad J.C."/>
            <person name="Nielsen K.L."/>
        </authorList>
    </citation>
    <scope>NUCLEOTIDE SEQUENCE</scope>
    <source>
        <strain evidence="3">IBT 23319</strain>
    </source>
</reference>
<comment type="caution">
    <text evidence="3">The sequence shown here is derived from an EMBL/GenBank/DDBJ whole genome shotgun (WGS) entry which is preliminary data.</text>
</comment>
<evidence type="ECO:0000313" key="4">
    <source>
        <dbReference type="Proteomes" id="UP001147733"/>
    </source>
</evidence>
<keyword evidence="2" id="KW-0732">Signal</keyword>
<evidence type="ECO:0000256" key="1">
    <source>
        <dbReference type="SAM" id="MobiDB-lite"/>
    </source>
</evidence>
<evidence type="ECO:0000256" key="2">
    <source>
        <dbReference type="SAM" id="SignalP"/>
    </source>
</evidence>
<evidence type="ECO:0000313" key="3">
    <source>
        <dbReference type="EMBL" id="KAJ5227554.1"/>
    </source>
</evidence>
<dbReference type="RefSeq" id="XP_056499919.1">
    <property type="nucleotide sequence ID" value="XM_056646478.1"/>
</dbReference>
<protein>
    <submittedName>
        <fullName evidence="3">Uncharacterized protein</fullName>
    </submittedName>
</protein>
<reference evidence="3" key="1">
    <citation type="submission" date="2022-11" db="EMBL/GenBank/DDBJ databases">
        <authorList>
            <person name="Petersen C."/>
        </authorList>
    </citation>
    <scope>NUCLEOTIDE SEQUENCE</scope>
    <source>
        <strain evidence="3">IBT 23319</strain>
    </source>
</reference>
<sequence>MQISTLLLALAVTVSAAPMAVVDSEASIDIAKRTNEPPSVHIARRSDEASVDITRRANEPSVDISRHSDEATVDIAKRTNLKLPSVDIA</sequence>
<accession>A0A9W9TM15</accession>
<keyword evidence="4" id="KW-1185">Reference proteome</keyword>
<dbReference type="AlphaFoldDB" id="A0A9W9TM15"/>